<gene>
    <name evidence="2" type="ORF">HJC23_005736</name>
</gene>
<dbReference type="Proteomes" id="UP001516023">
    <property type="component" value="Unassembled WGS sequence"/>
</dbReference>
<accession>A0ABD3QDC9</accession>
<sequence>TLQTMKTITGTTALLLLAQATNAFTCVRPTTLHKSSTSKLQATISADELSTMSREEQFTALGVEEEELALGIDPEEVLEFLGNKQDLINKFQTDIPKLSPTQAEAEVSKFLLDGEMLDLYIKYSRKKAEDPTWEPVYKEEDNSPVAVFLRIFSQYAVWIAGGILLKDVVTNFLSKNGGGDVAM</sequence>
<evidence type="ECO:0000313" key="2">
    <source>
        <dbReference type="EMBL" id="KAL3798175.1"/>
    </source>
</evidence>
<name>A0ABD3QDC9_9STRA</name>
<comment type="caution">
    <text evidence="2">The sequence shown here is derived from an EMBL/GenBank/DDBJ whole genome shotgun (WGS) entry which is preliminary data.</text>
</comment>
<dbReference type="EMBL" id="JABMIG020000048">
    <property type="protein sequence ID" value="KAL3798175.1"/>
    <property type="molecule type" value="Genomic_DNA"/>
</dbReference>
<reference evidence="2 3" key="1">
    <citation type="journal article" date="2020" name="G3 (Bethesda)">
        <title>Improved Reference Genome for Cyclotella cryptica CCMP332, a Model for Cell Wall Morphogenesis, Salinity Adaptation, and Lipid Production in Diatoms (Bacillariophyta).</title>
        <authorList>
            <person name="Roberts W.R."/>
            <person name="Downey K.M."/>
            <person name="Ruck E.C."/>
            <person name="Traller J.C."/>
            <person name="Alverson A.J."/>
        </authorList>
    </citation>
    <scope>NUCLEOTIDE SEQUENCE [LARGE SCALE GENOMIC DNA]</scope>
    <source>
        <strain evidence="2 3">CCMP332</strain>
    </source>
</reference>
<feature type="chain" id="PRO_5044806703" evidence="1">
    <location>
        <begin position="24"/>
        <end position="183"/>
    </location>
</feature>
<proteinExistence type="predicted"/>
<feature type="non-terminal residue" evidence="2">
    <location>
        <position position="1"/>
    </location>
</feature>
<evidence type="ECO:0000313" key="3">
    <source>
        <dbReference type="Proteomes" id="UP001516023"/>
    </source>
</evidence>
<organism evidence="2 3">
    <name type="scientific">Cyclotella cryptica</name>
    <dbReference type="NCBI Taxonomy" id="29204"/>
    <lineage>
        <taxon>Eukaryota</taxon>
        <taxon>Sar</taxon>
        <taxon>Stramenopiles</taxon>
        <taxon>Ochrophyta</taxon>
        <taxon>Bacillariophyta</taxon>
        <taxon>Coscinodiscophyceae</taxon>
        <taxon>Thalassiosirophycidae</taxon>
        <taxon>Stephanodiscales</taxon>
        <taxon>Stephanodiscaceae</taxon>
        <taxon>Cyclotella</taxon>
    </lineage>
</organism>
<keyword evidence="1" id="KW-0732">Signal</keyword>
<protein>
    <submittedName>
        <fullName evidence="2">Uncharacterized protein</fullName>
    </submittedName>
</protein>
<evidence type="ECO:0000256" key="1">
    <source>
        <dbReference type="SAM" id="SignalP"/>
    </source>
</evidence>
<dbReference type="AlphaFoldDB" id="A0ABD3QDC9"/>
<feature type="signal peptide" evidence="1">
    <location>
        <begin position="1"/>
        <end position="23"/>
    </location>
</feature>
<keyword evidence="3" id="KW-1185">Reference proteome</keyword>